<dbReference type="Proteomes" id="UP001220022">
    <property type="component" value="Unassembled WGS sequence"/>
</dbReference>
<feature type="compositionally biased region" description="Gly residues" evidence="1">
    <location>
        <begin position="58"/>
        <end position="67"/>
    </location>
</feature>
<name>A0ABT5Z3W1_9ACTN</name>
<sequence length="394" mass="40841">MEGREFVAAAAGVASRAVGMKVAAAAAALFLIFLILVGLVGGVGSGAALGADSGTCGGQPQGDGNGNGSTVVSGGDPTQDEISNAKVIDGVAADRKLPGRATLIALMTALQESGLHNIDYGDRDSIGLFQQRPSAGWGSKDQIMDPKYSANAFFGGRGANWPPGLVDIKNWLTMPLGDAAQAVQVSAFPDLYATREGEARQVAQKAGIDLNRDGSAQGSTSGGGDTSGGTTHDGGQCQTGGDSGTPGKPGEPFHDGNSPWPAQVKNPRSSQDAISWAKQQVNGSGDWYDKCLAFTAIAYGWSFSGTNYAKDLYLVDMPQSMRHDGDRNPPPGALMFWDTGERAGHVAIYVGNGMIASNDILRPGYIDVVPATEIESKWGATYLGWAPPYYPHAG</sequence>
<dbReference type="SUPFAM" id="SSF54001">
    <property type="entry name" value="Cysteine proteinases"/>
    <property type="match status" value="1"/>
</dbReference>
<proteinExistence type="predicted"/>
<protein>
    <submittedName>
        <fullName evidence="2">Peptidase M23</fullName>
    </submittedName>
</protein>
<keyword evidence="3" id="KW-1185">Reference proteome</keyword>
<dbReference type="InterPro" id="IPR038765">
    <property type="entry name" value="Papain-like_cys_pep_sf"/>
</dbReference>
<accession>A0ABT5Z3W1</accession>
<dbReference type="EMBL" id="JARHTQ010000016">
    <property type="protein sequence ID" value="MDF2258521.1"/>
    <property type="molecule type" value="Genomic_DNA"/>
</dbReference>
<comment type="caution">
    <text evidence="2">The sequence shown here is derived from an EMBL/GenBank/DDBJ whole genome shotgun (WGS) entry which is preliminary data.</text>
</comment>
<evidence type="ECO:0000313" key="2">
    <source>
        <dbReference type="EMBL" id="MDF2258521.1"/>
    </source>
</evidence>
<feature type="region of interest" description="Disordered" evidence="1">
    <location>
        <begin position="58"/>
        <end position="79"/>
    </location>
</feature>
<reference evidence="2 3" key="1">
    <citation type="submission" date="2023-03" db="EMBL/GenBank/DDBJ databases">
        <title>Draft genome sequence of type strain Streptomyces ferralitis JCM 14344.</title>
        <authorList>
            <person name="Klaysubun C."/>
            <person name="Duangmal K."/>
        </authorList>
    </citation>
    <scope>NUCLEOTIDE SEQUENCE [LARGE SCALE GENOMIC DNA]</scope>
    <source>
        <strain evidence="2 3">JCM 14344</strain>
    </source>
</reference>
<organism evidence="2 3">
    <name type="scientific">Streptantibioticus ferralitis</name>
    <dbReference type="NCBI Taxonomy" id="236510"/>
    <lineage>
        <taxon>Bacteria</taxon>
        <taxon>Bacillati</taxon>
        <taxon>Actinomycetota</taxon>
        <taxon>Actinomycetes</taxon>
        <taxon>Kitasatosporales</taxon>
        <taxon>Streptomycetaceae</taxon>
        <taxon>Streptantibioticus</taxon>
    </lineage>
</organism>
<feature type="region of interest" description="Disordered" evidence="1">
    <location>
        <begin position="208"/>
        <end position="273"/>
    </location>
</feature>
<dbReference type="Gene3D" id="3.90.1720.10">
    <property type="entry name" value="endopeptidase domain like (from Nostoc punctiforme)"/>
    <property type="match status" value="1"/>
</dbReference>
<evidence type="ECO:0000313" key="3">
    <source>
        <dbReference type="Proteomes" id="UP001220022"/>
    </source>
</evidence>
<evidence type="ECO:0000256" key="1">
    <source>
        <dbReference type="SAM" id="MobiDB-lite"/>
    </source>
</evidence>
<gene>
    <name evidence="2" type="ORF">P2L57_23195</name>
</gene>
<dbReference type="RefSeq" id="WP_275817628.1">
    <property type="nucleotide sequence ID" value="NZ_BAAANM010000006.1"/>
</dbReference>